<evidence type="ECO:0000313" key="3">
    <source>
        <dbReference type="EMBL" id="AKF12491.1"/>
    </source>
</evidence>
<reference evidence="3 4" key="1">
    <citation type="submission" date="2015-03" db="EMBL/GenBank/DDBJ databases">
        <title>Whole genome Sequence of Mycobacteriophages.</title>
        <authorList>
            <person name="Bajpai U."/>
        </authorList>
    </citation>
    <scope>NUCLEOTIDE SEQUENCE [LARGE SCALE GENOMIC DNA]</scope>
</reference>
<organism evidence="3 4">
    <name type="scientific">Mycobacterium phage PDRPxv</name>
    <dbReference type="NCBI Taxonomy" id="1640883"/>
    <lineage>
        <taxon>Viruses</taxon>
        <taxon>Duplodnaviria</taxon>
        <taxon>Heunggongvirae</taxon>
        <taxon>Uroviricota</taxon>
        <taxon>Caudoviricetes</taxon>
        <taxon>Bclasvirinae</taxon>
        <taxon>Pegunavirus</taxon>
        <taxon>Pegunavirus oline</taxon>
    </lineage>
</organism>
<feature type="compositionally biased region" description="Polar residues" evidence="1">
    <location>
        <begin position="16"/>
        <end position="30"/>
    </location>
</feature>
<gene>
    <name evidence="3" type="ORF">PDRPxv_7</name>
</gene>
<feature type="transmembrane region" description="Helical" evidence="2">
    <location>
        <begin position="142"/>
        <end position="168"/>
    </location>
</feature>
<dbReference type="Proteomes" id="UP000229270">
    <property type="component" value="Segment"/>
</dbReference>
<dbReference type="InterPro" id="IPR010773">
    <property type="entry name" value="Mycophage_PG1_Gp7"/>
</dbReference>
<feature type="region of interest" description="Disordered" evidence="1">
    <location>
        <begin position="15"/>
        <end position="35"/>
    </location>
</feature>
<keyword evidence="2" id="KW-1133">Transmembrane helix</keyword>
<dbReference type="EMBL" id="KR029087">
    <property type="protein sequence ID" value="AKF12491.1"/>
    <property type="molecule type" value="Genomic_DNA"/>
</dbReference>
<evidence type="ECO:0000256" key="2">
    <source>
        <dbReference type="SAM" id="Phobius"/>
    </source>
</evidence>
<keyword evidence="2" id="KW-0472">Membrane</keyword>
<feature type="transmembrane region" description="Helical" evidence="2">
    <location>
        <begin position="174"/>
        <end position="194"/>
    </location>
</feature>
<protein>
    <recommendedName>
        <fullName evidence="5">DUF1360 domain-containing protein</fullName>
    </recommendedName>
</protein>
<keyword evidence="2" id="KW-0812">Transmembrane</keyword>
<sequence>MARFDLSAVAAGAPTVTHSPCHASSPTEGGSDTRHMPVARSEVSIPRTTGIPRSYPTATGNSRLPCMTIDNPATLALALVILMLAVARVTRLINSDKISDPIRVAIASRVRHHTLIAAEAEAHGQSQRAAEAHRREARWAGVYEFVQCPWCIGMWVSFGGAAVLVWVVKYSWTLDWWALLPVALAASHLVGVLARFADTEEIEIEDAAEDELDD</sequence>
<evidence type="ECO:0000313" key="4">
    <source>
        <dbReference type="Proteomes" id="UP000229270"/>
    </source>
</evidence>
<accession>A0A159AK74</accession>
<dbReference type="Pfam" id="PF07098">
    <property type="entry name" value="DUF1360"/>
    <property type="match status" value="1"/>
</dbReference>
<evidence type="ECO:0000256" key="1">
    <source>
        <dbReference type="SAM" id="MobiDB-lite"/>
    </source>
</evidence>
<proteinExistence type="predicted"/>
<name>A0A159AK74_9CAUD</name>
<evidence type="ECO:0008006" key="5">
    <source>
        <dbReference type="Google" id="ProtNLM"/>
    </source>
</evidence>